<feature type="compositionally biased region" description="Polar residues" evidence="1">
    <location>
        <begin position="185"/>
        <end position="205"/>
    </location>
</feature>
<feature type="region of interest" description="Disordered" evidence="1">
    <location>
        <begin position="140"/>
        <end position="163"/>
    </location>
</feature>
<dbReference type="Proteomes" id="UP001178508">
    <property type="component" value="Chromosome 9"/>
</dbReference>
<proteinExistence type="predicted"/>
<feature type="compositionally biased region" description="Pro residues" evidence="1">
    <location>
        <begin position="498"/>
        <end position="509"/>
    </location>
</feature>
<reference evidence="2" key="1">
    <citation type="submission" date="2023-08" db="EMBL/GenBank/DDBJ databases">
        <authorList>
            <person name="Alioto T."/>
            <person name="Alioto T."/>
            <person name="Gomez Garrido J."/>
        </authorList>
    </citation>
    <scope>NUCLEOTIDE SEQUENCE</scope>
</reference>
<name>A0AAV1FU37_XYRNO</name>
<evidence type="ECO:0000313" key="3">
    <source>
        <dbReference type="Proteomes" id="UP001178508"/>
    </source>
</evidence>
<feature type="region of interest" description="Disordered" evidence="1">
    <location>
        <begin position="439"/>
        <end position="518"/>
    </location>
</feature>
<feature type="region of interest" description="Disordered" evidence="1">
    <location>
        <begin position="179"/>
        <end position="205"/>
    </location>
</feature>
<feature type="compositionally biased region" description="Basic residues" evidence="1">
    <location>
        <begin position="449"/>
        <end position="461"/>
    </location>
</feature>
<dbReference type="EMBL" id="OY660872">
    <property type="protein sequence ID" value="CAJ1064414.1"/>
    <property type="molecule type" value="Genomic_DNA"/>
</dbReference>
<feature type="compositionally biased region" description="Basic residues" evidence="1">
    <location>
        <begin position="95"/>
        <end position="107"/>
    </location>
</feature>
<sequence>MDVSHCCTSCQAPLQPDDGHDLCPSCLGLEHLKEALVNSHCMDCSYMPMAAKLARLAEVNPLQDNLPPSGQAPTVKPGRSKRGTDAPASAGAPPAKKKPRARPKTNRSRLSSRVDQLSAELGRMRAMLLVHQPLECPSEEARVPTPEMPHLTQESQEPEEDALSLAASASHFHEYEEGEVYEGASQASDQGSHSSAQTELSESGDNSMQAILRMALEKLRVALPDQAGQAPTSRFFRRKPASNAFSVPHAEDYLRELQVCWADSKACSRLTSDGRALAAMHGSADVGLDCMPSIEPVVASLVVPPDEALSRDTRCPRPQCRLTDDLLIRGYNTGAKAGRIGNSLSHLLLALSSSLQEDNAIADATTLCDASLEAFGLMARELGRMMSIIIQARRQVWLSQSRLTDKARKTLQGLPVVPGTVFGPAAQEALDQTIQAGQTRQQLMSLHRAPPHSRGRARGRVHSAAPGSNPPPAHFRDPRFAQGQARGRGFGRAQSRPLQPPDPVGPPNRAPRGRGAKH</sequence>
<feature type="compositionally biased region" description="Polar residues" evidence="1">
    <location>
        <begin position="62"/>
        <end position="72"/>
    </location>
</feature>
<organism evidence="2 3">
    <name type="scientific">Xyrichtys novacula</name>
    <name type="common">Pearly razorfish</name>
    <name type="synonym">Hemipteronotus novacula</name>
    <dbReference type="NCBI Taxonomy" id="13765"/>
    <lineage>
        <taxon>Eukaryota</taxon>
        <taxon>Metazoa</taxon>
        <taxon>Chordata</taxon>
        <taxon>Craniata</taxon>
        <taxon>Vertebrata</taxon>
        <taxon>Euteleostomi</taxon>
        <taxon>Actinopterygii</taxon>
        <taxon>Neopterygii</taxon>
        <taxon>Teleostei</taxon>
        <taxon>Neoteleostei</taxon>
        <taxon>Acanthomorphata</taxon>
        <taxon>Eupercaria</taxon>
        <taxon>Labriformes</taxon>
        <taxon>Labridae</taxon>
        <taxon>Xyrichtys</taxon>
    </lineage>
</organism>
<feature type="region of interest" description="Disordered" evidence="1">
    <location>
        <begin position="62"/>
        <end position="114"/>
    </location>
</feature>
<accession>A0AAV1FU37</accession>
<gene>
    <name evidence="2" type="ORF">XNOV1_A015013</name>
</gene>
<protein>
    <submittedName>
        <fullName evidence="2">LOW QUALITY PROTEIN: uncharacterized protein LOC114481864</fullName>
    </submittedName>
</protein>
<evidence type="ECO:0000313" key="2">
    <source>
        <dbReference type="EMBL" id="CAJ1064414.1"/>
    </source>
</evidence>
<dbReference type="AlphaFoldDB" id="A0AAV1FU37"/>
<evidence type="ECO:0000256" key="1">
    <source>
        <dbReference type="SAM" id="MobiDB-lite"/>
    </source>
</evidence>
<feature type="compositionally biased region" description="Low complexity" evidence="1">
    <location>
        <begin position="480"/>
        <end position="494"/>
    </location>
</feature>
<keyword evidence="3" id="KW-1185">Reference proteome</keyword>